<keyword evidence="2" id="KW-1185">Reference proteome</keyword>
<comment type="caution">
    <text evidence="1">The sequence shown here is derived from an EMBL/GenBank/DDBJ whole genome shotgun (WGS) entry which is preliminary data.</text>
</comment>
<accession>A0A9J6RH23</accession>
<organism evidence="1 2">
    <name type="scientific">Dasania phycosphaerae</name>
    <dbReference type="NCBI Taxonomy" id="2950436"/>
    <lineage>
        <taxon>Bacteria</taxon>
        <taxon>Pseudomonadati</taxon>
        <taxon>Pseudomonadota</taxon>
        <taxon>Gammaproteobacteria</taxon>
        <taxon>Cellvibrionales</taxon>
        <taxon>Spongiibacteraceae</taxon>
        <taxon>Dasania</taxon>
    </lineage>
</organism>
<evidence type="ECO:0000313" key="1">
    <source>
        <dbReference type="EMBL" id="MCZ0863625.1"/>
    </source>
</evidence>
<dbReference type="Proteomes" id="UP001069090">
    <property type="component" value="Unassembled WGS sequence"/>
</dbReference>
<protein>
    <submittedName>
        <fullName evidence="1">Uncharacterized protein</fullName>
    </submittedName>
</protein>
<gene>
    <name evidence="1" type="ORF">O0V09_00330</name>
</gene>
<dbReference type="RefSeq" id="WP_258329773.1">
    <property type="nucleotide sequence ID" value="NZ_JAPTGG010000001.1"/>
</dbReference>
<proteinExistence type="predicted"/>
<reference evidence="1 2" key="1">
    <citation type="submission" date="2022-12" db="EMBL/GenBank/DDBJ databases">
        <title>Dasania phycosphaerae sp. nov., isolated from particulate material of the south coast of Korea.</title>
        <authorList>
            <person name="Jiang Y."/>
        </authorList>
    </citation>
    <scope>NUCLEOTIDE SEQUENCE [LARGE SCALE GENOMIC DNA]</scope>
    <source>
        <strain evidence="1 2">GY-19</strain>
    </source>
</reference>
<name>A0A9J6RH23_9GAMM</name>
<dbReference type="EMBL" id="JAPTGG010000001">
    <property type="protein sequence ID" value="MCZ0863625.1"/>
    <property type="molecule type" value="Genomic_DNA"/>
</dbReference>
<dbReference type="AlphaFoldDB" id="A0A9J6RH23"/>
<evidence type="ECO:0000313" key="2">
    <source>
        <dbReference type="Proteomes" id="UP001069090"/>
    </source>
</evidence>
<sequence>MSSWFLKNLGDPLLADDNLEKIKTLFIATYDAAGSPSEMAVFRRHESQSLHCELVLYFPPLAAALASELNAHPCTKPEAHDLSLWLGNERAWPLLFSEHMN</sequence>